<dbReference type="GeneID" id="56471691"/>
<keyword evidence="4" id="KW-1185">Reference proteome</keyword>
<evidence type="ECO:0000313" key="5">
    <source>
        <dbReference type="Proteomes" id="UP000317770"/>
    </source>
</evidence>
<evidence type="ECO:0000313" key="2">
    <source>
        <dbReference type="EMBL" id="CEG32072.1"/>
    </source>
</evidence>
<dbReference type="Pfam" id="PF07336">
    <property type="entry name" value="ABATE"/>
    <property type="match status" value="1"/>
</dbReference>
<feature type="domain" description="Zinc finger CGNR" evidence="1">
    <location>
        <begin position="150"/>
        <end position="190"/>
    </location>
</feature>
<dbReference type="PANTHER" id="PTHR35525">
    <property type="entry name" value="BLL6575 PROTEIN"/>
    <property type="match status" value="1"/>
</dbReference>
<name>A0A098FCU4_9BACI</name>
<dbReference type="Proteomes" id="UP000182110">
    <property type="component" value="Unassembled WGS sequence"/>
</dbReference>
<organism evidence="3 5">
    <name type="scientific">Peribacillus simplex</name>
    <dbReference type="NCBI Taxonomy" id="1478"/>
    <lineage>
        <taxon>Bacteria</taxon>
        <taxon>Bacillati</taxon>
        <taxon>Bacillota</taxon>
        <taxon>Bacilli</taxon>
        <taxon>Bacillales</taxon>
        <taxon>Bacillaceae</taxon>
        <taxon>Peribacillus</taxon>
    </lineage>
</organism>
<dbReference type="AlphaFoldDB" id="A0A098FCU4"/>
<evidence type="ECO:0000259" key="1">
    <source>
        <dbReference type="Pfam" id="PF11706"/>
    </source>
</evidence>
<dbReference type="RefSeq" id="WP_048685936.1">
    <property type="nucleotide sequence ID" value="NZ_CCXW01000001.1"/>
</dbReference>
<dbReference type="eggNOG" id="COG5516">
    <property type="taxonomic scope" value="Bacteria"/>
</dbReference>
<evidence type="ECO:0000313" key="4">
    <source>
        <dbReference type="Proteomes" id="UP000182110"/>
    </source>
</evidence>
<comment type="caution">
    <text evidence="3">The sequence shown here is derived from an EMBL/GenBank/DDBJ whole genome shotgun (WGS) entry which is preliminary data.</text>
</comment>
<dbReference type="InterPro" id="IPR023286">
    <property type="entry name" value="ABATE_dom_sf"/>
</dbReference>
<proteinExistence type="predicted"/>
<sequence length="194" mass="22373">MSETNKFPLISGNLSLDLVNTELVSRGQRQDLLLSERDVLDWLTVIKGNNSYLDNQLSSKIKERIQRVFAGILEMRTILRKQFELIADGNPIPDEFIAYLEKKIEKSPFTYKLSDQKLVPIPVGEAEDILQSYIAFDSLTLIEKNKLSSLKRCSNDDCVLLFIDESGRRKWCSMKICGNRKKVARFQHRKSDDE</sequence>
<dbReference type="SUPFAM" id="SSF160904">
    <property type="entry name" value="Jann2411-like"/>
    <property type="match status" value="1"/>
</dbReference>
<protein>
    <submittedName>
        <fullName evidence="3">RNA-binding protein</fullName>
    </submittedName>
</protein>
<dbReference type="InterPro" id="IPR021005">
    <property type="entry name" value="Znf_CGNR"/>
</dbReference>
<dbReference type="Proteomes" id="UP000317770">
    <property type="component" value="Unassembled WGS sequence"/>
</dbReference>
<reference evidence="2" key="2">
    <citation type="submission" date="2014-10" db="EMBL/GenBank/DDBJ databases">
        <authorList>
            <person name="Urmite Genomes"/>
        </authorList>
    </citation>
    <scope>NUCLEOTIDE SEQUENCE</scope>
    <source>
        <strain evidence="2">P558</strain>
    </source>
</reference>
<gene>
    <name evidence="2" type="ORF">BN1180_02229</name>
    <name evidence="3" type="ORF">FQP34_18270</name>
</gene>
<dbReference type="EMBL" id="VNKI01000009">
    <property type="protein sequence ID" value="TVX78505.1"/>
    <property type="molecule type" value="Genomic_DNA"/>
</dbReference>
<dbReference type="EMBL" id="CCXW01000001">
    <property type="protein sequence ID" value="CEG32072.1"/>
    <property type="molecule type" value="Genomic_DNA"/>
</dbReference>
<accession>A0A098FCU4</accession>
<dbReference type="InterPro" id="IPR010852">
    <property type="entry name" value="ABATE"/>
</dbReference>
<dbReference type="Pfam" id="PF11706">
    <property type="entry name" value="zf-CGNR"/>
    <property type="match status" value="1"/>
</dbReference>
<reference evidence="2 4" key="1">
    <citation type="journal article" date="2014" name="Genome Announc.">
        <title>Genome Sequence of Bacillus simplex Strain P558, Isolated from a Human Fecal Sample.</title>
        <authorList>
            <person name="Croce O."/>
            <person name="Hugon P."/>
            <person name="Lagier J.C."/>
            <person name="Bibi F."/>
            <person name="Robert C."/>
            <person name="Azhar E.I."/>
            <person name="Raoult D."/>
            <person name="Fournier P.E."/>
        </authorList>
    </citation>
    <scope>NUCLEOTIDE SEQUENCE [LARGE SCALE GENOMIC DNA]</scope>
    <source>
        <strain evidence="2 4">P558</strain>
    </source>
</reference>
<dbReference type="Gene3D" id="1.10.3300.10">
    <property type="entry name" value="Jann2411-like domain"/>
    <property type="match status" value="1"/>
</dbReference>
<evidence type="ECO:0000313" key="3">
    <source>
        <dbReference type="EMBL" id="TVX78505.1"/>
    </source>
</evidence>
<reference evidence="3 5" key="3">
    <citation type="submission" date="2019-07" db="EMBL/GenBank/DDBJ databases">
        <title>Genome assembly of Bacillus simplex strain GGC-P6A.</title>
        <authorList>
            <person name="Jennings M.E."/>
            <person name="Barton H.A."/>
        </authorList>
    </citation>
    <scope>NUCLEOTIDE SEQUENCE [LARGE SCALE GENOMIC DNA]</scope>
    <source>
        <strain evidence="3 5">GGC-P6A</strain>
    </source>
</reference>
<dbReference type="PANTHER" id="PTHR35525:SF3">
    <property type="entry name" value="BLL6575 PROTEIN"/>
    <property type="match status" value="1"/>
</dbReference>